<gene>
    <name evidence="1" type="ORF">DCAR_015820</name>
    <name evidence="2" type="ORF">DCAR_0414877</name>
</gene>
<dbReference type="Proteomes" id="UP000077755">
    <property type="component" value="Chromosome 4"/>
</dbReference>
<sequence>MLQPKKITSAFKVWMIVKLEFQFQIMIVIISDFTGQKQRPIGIHSPTGIIYLQLPSFGHYNDKYFIFS</sequence>
<keyword evidence="3" id="KW-1185">Reference proteome</keyword>
<dbReference type="EMBL" id="LNRQ01000004">
    <property type="protein sequence ID" value="KZM96818.1"/>
    <property type="molecule type" value="Genomic_DNA"/>
</dbReference>
<proteinExistence type="predicted"/>
<evidence type="ECO:0000313" key="3">
    <source>
        <dbReference type="Proteomes" id="UP000077755"/>
    </source>
</evidence>
<dbReference type="EMBL" id="CP093346">
    <property type="protein sequence ID" value="WOG95553.1"/>
    <property type="molecule type" value="Genomic_DNA"/>
</dbReference>
<dbReference type="AlphaFoldDB" id="A0A165A2S2"/>
<evidence type="ECO:0000313" key="2">
    <source>
        <dbReference type="EMBL" id="WOG95553.1"/>
    </source>
</evidence>
<reference evidence="2" key="2">
    <citation type="submission" date="2022-03" db="EMBL/GenBank/DDBJ databases">
        <title>Draft title - Genomic analysis of global carrot germplasm unveils the trajectory of domestication and the origin of high carotenoid orange carrot.</title>
        <authorList>
            <person name="Iorizzo M."/>
            <person name="Ellison S."/>
            <person name="Senalik D."/>
            <person name="Macko-Podgorni A."/>
            <person name="Grzebelus D."/>
            <person name="Bostan H."/>
            <person name="Rolling W."/>
            <person name="Curaba J."/>
            <person name="Simon P."/>
        </authorList>
    </citation>
    <scope>NUCLEOTIDE SEQUENCE</scope>
    <source>
        <tissue evidence="2">Leaf</tissue>
    </source>
</reference>
<reference evidence="1" key="1">
    <citation type="journal article" date="2016" name="Nat. Genet.">
        <title>A high-quality carrot genome assembly provides new insights into carotenoid accumulation and asterid genome evolution.</title>
        <authorList>
            <person name="Iorizzo M."/>
            <person name="Ellison S."/>
            <person name="Senalik D."/>
            <person name="Zeng P."/>
            <person name="Satapoomin P."/>
            <person name="Huang J."/>
            <person name="Bowman M."/>
            <person name="Iovene M."/>
            <person name="Sanseverino W."/>
            <person name="Cavagnaro P."/>
            <person name="Yildiz M."/>
            <person name="Macko-Podgorni A."/>
            <person name="Moranska E."/>
            <person name="Grzebelus E."/>
            <person name="Grzebelus D."/>
            <person name="Ashrafi H."/>
            <person name="Zheng Z."/>
            <person name="Cheng S."/>
            <person name="Spooner D."/>
            <person name="Van Deynze A."/>
            <person name="Simon P."/>
        </authorList>
    </citation>
    <scope>NUCLEOTIDE SEQUENCE [LARGE SCALE GENOMIC DNA]</scope>
    <source>
        <tissue evidence="1">Leaf</tissue>
    </source>
</reference>
<dbReference type="Gramene" id="KZM96818">
    <property type="protein sequence ID" value="KZM96818"/>
    <property type="gene ID" value="DCAR_015820"/>
</dbReference>
<evidence type="ECO:0000313" key="1">
    <source>
        <dbReference type="EMBL" id="KZM96818.1"/>
    </source>
</evidence>
<accession>A0A165A2S2</accession>
<name>A0A165A2S2_DAUCS</name>
<protein>
    <submittedName>
        <fullName evidence="1">Uncharacterized protein</fullName>
    </submittedName>
</protein>
<organism evidence="1">
    <name type="scientific">Daucus carota subsp. sativus</name>
    <name type="common">Carrot</name>
    <dbReference type="NCBI Taxonomy" id="79200"/>
    <lineage>
        <taxon>Eukaryota</taxon>
        <taxon>Viridiplantae</taxon>
        <taxon>Streptophyta</taxon>
        <taxon>Embryophyta</taxon>
        <taxon>Tracheophyta</taxon>
        <taxon>Spermatophyta</taxon>
        <taxon>Magnoliopsida</taxon>
        <taxon>eudicotyledons</taxon>
        <taxon>Gunneridae</taxon>
        <taxon>Pentapetalae</taxon>
        <taxon>asterids</taxon>
        <taxon>campanulids</taxon>
        <taxon>Apiales</taxon>
        <taxon>Apiaceae</taxon>
        <taxon>Apioideae</taxon>
        <taxon>Scandiceae</taxon>
        <taxon>Daucinae</taxon>
        <taxon>Daucus</taxon>
        <taxon>Daucus sect. Daucus</taxon>
    </lineage>
</organism>